<dbReference type="InterPro" id="IPR029060">
    <property type="entry name" value="PIN-like_dom_sf"/>
</dbReference>
<dbReference type="InterPro" id="IPR002716">
    <property type="entry name" value="PIN_dom"/>
</dbReference>
<feature type="domain" description="PIN" evidence="7">
    <location>
        <begin position="4"/>
        <end position="120"/>
    </location>
</feature>
<keyword evidence="6" id="KW-0800">Toxin</keyword>
<dbReference type="GO" id="GO:0000287">
    <property type="term" value="F:magnesium ion binding"/>
    <property type="evidence" value="ECO:0007669"/>
    <property type="project" value="UniProtKB-UniRule"/>
</dbReference>
<dbReference type="PANTHER" id="PTHR35901">
    <property type="entry name" value="RIBONUCLEASE VAPC3"/>
    <property type="match status" value="1"/>
</dbReference>
<protein>
    <recommendedName>
        <fullName evidence="6">Ribonuclease VapC</fullName>
        <shortName evidence="6">RNase VapC</shortName>
        <ecNumber evidence="6">3.1.-.-</ecNumber>
    </recommendedName>
    <alternativeName>
        <fullName evidence="6">Toxin VapC</fullName>
    </alternativeName>
</protein>
<dbReference type="InterPro" id="IPR044153">
    <property type="entry name" value="PIN_Pae0151-like"/>
</dbReference>
<dbReference type="CDD" id="cd09873">
    <property type="entry name" value="PIN_Pae0151-like"/>
    <property type="match status" value="1"/>
</dbReference>
<dbReference type="InterPro" id="IPR022907">
    <property type="entry name" value="VapC_family"/>
</dbReference>
<dbReference type="EMBL" id="VFRP01000053">
    <property type="protein sequence ID" value="TPE45714.1"/>
    <property type="molecule type" value="Genomic_DNA"/>
</dbReference>
<evidence type="ECO:0000256" key="6">
    <source>
        <dbReference type="HAMAP-Rule" id="MF_00265"/>
    </source>
</evidence>
<comment type="function">
    <text evidence="6">Toxic component of a toxin-antitoxin (TA) system. An RNase.</text>
</comment>
<evidence type="ECO:0000256" key="4">
    <source>
        <dbReference type="ARBA" id="ARBA00022801"/>
    </source>
</evidence>
<keyword evidence="5 6" id="KW-0460">Magnesium</keyword>
<keyword evidence="4 6" id="KW-0378">Hydrolase</keyword>
<dbReference type="EC" id="3.1.-.-" evidence="6"/>
<feature type="binding site" evidence="6">
    <location>
        <position position="6"/>
    </location>
    <ligand>
        <name>Mg(2+)</name>
        <dbReference type="ChEBI" id="CHEBI:18420"/>
    </ligand>
</feature>
<dbReference type="InterPro" id="IPR051619">
    <property type="entry name" value="TypeII_TA_RNase_PINc/VapC"/>
</dbReference>
<reference evidence="8 9" key="1">
    <citation type="submission" date="2019-06" db="EMBL/GenBank/DDBJ databases">
        <title>A novel bacterium of genus Amaricoccus, isolated from marine sediment.</title>
        <authorList>
            <person name="Huang H."/>
            <person name="Mo K."/>
            <person name="Hu Y."/>
        </authorList>
    </citation>
    <scope>NUCLEOTIDE SEQUENCE [LARGE SCALE GENOMIC DNA]</scope>
    <source>
        <strain evidence="8 9">HB172011</strain>
    </source>
</reference>
<dbReference type="Gene3D" id="3.40.50.1010">
    <property type="entry name" value="5'-nuclease"/>
    <property type="match status" value="1"/>
</dbReference>
<dbReference type="OrthoDB" id="9798446at2"/>
<dbReference type="GO" id="GO:0016787">
    <property type="term" value="F:hydrolase activity"/>
    <property type="evidence" value="ECO:0007669"/>
    <property type="project" value="UniProtKB-KW"/>
</dbReference>
<keyword evidence="3 6" id="KW-0479">Metal-binding</keyword>
<comment type="caution">
    <text evidence="8">The sequence shown here is derived from an EMBL/GenBank/DDBJ whole genome shotgun (WGS) entry which is preliminary data.</text>
</comment>
<dbReference type="SUPFAM" id="SSF88723">
    <property type="entry name" value="PIN domain-like"/>
    <property type="match status" value="1"/>
</dbReference>
<proteinExistence type="inferred from homology"/>
<dbReference type="Pfam" id="PF01850">
    <property type="entry name" value="PIN"/>
    <property type="match status" value="1"/>
</dbReference>
<dbReference type="GO" id="GO:0090729">
    <property type="term" value="F:toxin activity"/>
    <property type="evidence" value="ECO:0007669"/>
    <property type="project" value="UniProtKB-KW"/>
</dbReference>
<dbReference type="AlphaFoldDB" id="A0A501WCB2"/>
<comment type="cofactor">
    <cofactor evidence="6">
        <name>Mg(2+)</name>
        <dbReference type="ChEBI" id="CHEBI:18420"/>
    </cofactor>
</comment>
<evidence type="ECO:0000313" key="9">
    <source>
        <dbReference type="Proteomes" id="UP000319255"/>
    </source>
</evidence>
<sequence length="129" mass="13807">MTLVVDASLIAGLLLPDEQGIAPELLAADELVAPWLLWAELRNILIVNERRGRLAPGLAEQMLDAVKALGIGLDTRPAEASVLQLARRHRLTIYDALYLELALRSGARLGTHDTALRVAAGQEAVGIVG</sequence>
<organism evidence="8 9">
    <name type="scientific">Amaricoccus solimangrovi</name>
    <dbReference type="NCBI Taxonomy" id="2589815"/>
    <lineage>
        <taxon>Bacteria</taxon>
        <taxon>Pseudomonadati</taxon>
        <taxon>Pseudomonadota</taxon>
        <taxon>Alphaproteobacteria</taxon>
        <taxon>Rhodobacterales</taxon>
        <taxon>Paracoccaceae</taxon>
        <taxon>Amaricoccus</taxon>
    </lineage>
</organism>
<dbReference type="GO" id="GO:0004540">
    <property type="term" value="F:RNA nuclease activity"/>
    <property type="evidence" value="ECO:0007669"/>
    <property type="project" value="InterPro"/>
</dbReference>
<feature type="binding site" evidence="6">
    <location>
        <position position="95"/>
    </location>
    <ligand>
        <name>Mg(2+)</name>
        <dbReference type="ChEBI" id="CHEBI:18420"/>
    </ligand>
</feature>
<gene>
    <name evidence="6" type="primary">vapC</name>
    <name evidence="8" type="ORF">FJM51_22395</name>
</gene>
<evidence type="ECO:0000259" key="7">
    <source>
        <dbReference type="Pfam" id="PF01850"/>
    </source>
</evidence>
<evidence type="ECO:0000313" key="8">
    <source>
        <dbReference type="EMBL" id="TPE45714.1"/>
    </source>
</evidence>
<dbReference type="Proteomes" id="UP000319255">
    <property type="component" value="Unassembled WGS sequence"/>
</dbReference>
<dbReference type="PANTHER" id="PTHR35901:SF1">
    <property type="entry name" value="EXONUCLEASE VAPC9"/>
    <property type="match status" value="1"/>
</dbReference>
<name>A0A501WCB2_9RHOB</name>
<evidence type="ECO:0000256" key="5">
    <source>
        <dbReference type="ARBA" id="ARBA00022842"/>
    </source>
</evidence>
<keyword evidence="9" id="KW-1185">Reference proteome</keyword>
<dbReference type="RefSeq" id="WP_140456331.1">
    <property type="nucleotide sequence ID" value="NZ_VFRP01000053.1"/>
</dbReference>
<accession>A0A501WCB2</accession>
<evidence type="ECO:0000256" key="1">
    <source>
        <dbReference type="ARBA" id="ARBA00022649"/>
    </source>
</evidence>
<keyword evidence="1 6" id="KW-1277">Toxin-antitoxin system</keyword>
<comment type="similarity">
    <text evidence="6">Belongs to the PINc/VapC protein family.</text>
</comment>
<keyword evidence="2 6" id="KW-0540">Nuclease</keyword>
<evidence type="ECO:0000256" key="3">
    <source>
        <dbReference type="ARBA" id="ARBA00022723"/>
    </source>
</evidence>
<evidence type="ECO:0000256" key="2">
    <source>
        <dbReference type="ARBA" id="ARBA00022722"/>
    </source>
</evidence>
<dbReference type="HAMAP" id="MF_00265">
    <property type="entry name" value="VapC_Nob1"/>
    <property type="match status" value="1"/>
</dbReference>